<protein>
    <submittedName>
        <fullName evidence="2">Uncharacterized protein</fullName>
    </submittedName>
</protein>
<reference evidence="2" key="1">
    <citation type="journal article" date="2014" name="Int. J. Syst. Evol. Microbiol.">
        <title>Complete genome sequence of Corynebacterium casei LMG S-19264T (=DSM 44701T), isolated from a smear-ripened cheese.</title>
        <authorList>
            <consortium name="US DOE Joint Genome Institute (JGI-PGF)"/>
            <person name="Walter F."/>
            <person name="Albersmeier A."/>
            <person name="Kalinowski J."/>
            <person name="Ruckert C."/>
        </authorList>
    </citation>
    <scope>NUCLEOTIDE SEQUENCE</scope>
    <source>
        <strain evidence="2">JCM 3172</strain>
    </source>
</reference>
<keyword evidence="3" id="KW-1185">Reference proteome</keyword>
<feature type="compositionally biased region" description="Acidic residues" evidence="1">
    <location>
        <begin position="1"/>
        <end position="11"/>
    </location>
</feature>
<dbReference type="Proteomes" id="UP000619486">
    <property type="component" value="Unassembled WGS sequence"/>
</dbReference>
<gene>
    <name evidence="2" type="ORF">GCM10014713_37770</name>
</gene>
<proteinExistence type="predicted"/>
<feature type="region of interest" description="Disordered" evidence="1">
    <location>
        <begin position="1"/>
        <end position="37"/>
    </location>
</feature>
<sequence>MAQEAVSDEGAEDRSLTAPAPSVRGVKPDPRALRNFPSHREHPTICYNCFVNLSLSASECRLLRHLALADMPYSDQDATPAAVRGLDGEQIQDDVRSLKWRGMVAAEGGSLSLTPLGAAAHYAAQVELLSARLVDMSVLADRTRRGSSWG</sequence>
<evidence type="ECO:0000313" key="3">
    <source>
        <dbReference type="Proteomes" id="UP000619486"/>
    </source>
</evidence>
<feature type="compositionally biased region" description="Basic and acidic residues" evidence="1">
    <location>
        <begin position="26"/>
        <end position="37"/>
    </location>
</feature>
<accession>A0A918LRL7</accession>
<evidence type="ECO:0000256" key="1">
    <source>
        <dbReference type="SAM" id="MobiDB-lite"/>
    </source>
</evidence>
<organism evidence="2 3">
    <name type="scientific">Streptomyces purpureus</name>
    <dbReference type="NCBI Taxonomy" id="1951"/>
    <lineage>
        <taxon>Bacteria</taxon>
        <taxon>Bacillati</taxon>
        <taxon>Actinomycetota</taxon>
        <taxon>Actinomycetes</taxon>
        <taxon>Kitasatosporales</taxon>
        <taxon>Streptomycetaceae</taxon>
        <taxon>Streptomyces</taxon>
    </lineage>
</organism>
<dbReference type="AlphaFoldDB" id="A0A918LRL7"/>
<dbReference type="EMBL" id="BMQQ01000013">
    <property type="protein sequence ID" value="GGT40450.1"/>
    <property type="molecule type" value="Genomic_DNA"/>
</dbReference>
<evidence type="ECO:0000313" key="2">
    <source>
        <dbReference type="EMBL" id="GGT40450.1"/>
    </source>
</evidence>
<reference evidence="2" key="2">
    <citation type="submission" date="2020-09" db="EMBL/GenBank/DDBJ databases">
        <authorList>
            <person name="Sun Q."/>
            <person name="Ohkuma M."/>
        </authorList>
    </citation>
    <scope>NUCLEOTIDE SEQUENCE</scope>
    <source>
        <strain evidence="2">JCM 3172</strain>
    </source>
</reference>
<name>A0A918LRL7_9ACTN</name>
<comment type="caution">
    <text evidence="2">The sequence shown here is derived from an EMBL/GenBank/DDBJ whole genome shotgun (WGS) entry which is preliminary data.</text>
</comment>